<evidence type="ECO:0000313" key="2">
    <source>
        <dbReference type="EMBL" id="TWU39373.1"/>
    </source>
</evidence>
<dbReference type="GO" id="GO:0007059">
    <property type="term" value="P:chromosome segregation"/>
    <property type="evidence" value="ECO:0007669"/>
    <property type="project" value="TreeGrafter"/>
</dbReference>
<sequence>MEPLTNICSIANRRYEEVPIEKVKVINSRNRDKEQFEMNVESIEGVGLMKPIRVNDKFLDTTGFYELICGEGRLLAHKQLAKTHVPAEVVTCTRKEALLQSLIENIARTKPGSMDFARELKRLHDEGWEYKRIAQIACKSEHYIRDYIRLVEQGEERLIQGVENGIFPIKFAIQVSSTEDSQIQNVLMDAFDAGLVTTNNFGQARRIISARAKQSKKSPASRDYTVVQLRQDIAETTRVKTSYVREAKTKENRFMTLLSGVNMLFKDGGLVELLKQQQLDKRPELSGDFQFDPSANSEVSS</sequence>
<dbReference type="GO" id="GO:0005694">
    <property type="term" value="C:chromosome"/>
    <property type="evidence" value="ECO:0007669"/>
    <property type="project" value="TreeGrafter"/>
</dbReference>
<dbReference type="InterPro" id="IPR050336">
    <property type="entry name" value="Chromosome_partition/occlusion"/>
</dbReference>
<dbReference type="PANTHER" id="PTHR33375:SF1">
    <property type="entry name" value="CHROMOSOME-PARTITIONING PROTEIN PARB-RELATED"/>
    <property type="match status" value="1"/>
</dbReference>
<name>A0A5C6DQ19_9BACT</name>
<dbReference type="PANTHER" id="PTHR33375">
    <property type="entry name" value="CHROMOSOME-PARTITIONING PROTEIN PARB-RELATED"/>
    <property type="match status" value="1"/>
</dbReference>
<dbReference type="InterPro" id="IPR036086">
    <property type="entry name" value="ParB/Sulfiredoxin_sf"/>
</dbReference>
<dbReference type="AlphaFoldDB" id="A0A5C6DQ19"/>
<proteinExistence type="predicted"/>
<evidence type="ECO:0000313" key="3">
    <source>
        <dbReference type="Proteomes" id="UP000319143"/>
    </source>
</evidence>
<dbReference type="Pfam" id="PF02195">
    <property type="entry name" value="ParB_N"/>
    <property type="match status" value="1"/>
</dbReference>
<accession>A0A5C6DQ19</accession>
<gene>
    <name evidence="2" type="primary">parB_2</name>
    <name evidence="2" type="ORF">Poly41_21970</name>
</gene>
<dbReference type="SMART" id="SM00470">
    <property type="entry name" value="ParB"/>
    <property type="match status" value="1"/>
</dbReference>
<dbReference type="Gene3D" id="3.90.1530.30">
    <property type="match status" value="1"/>
</dbReference>
<dbReference type="InterPro" id="IPR003115">
    <property type="entry name" value="ParB_N"/>
</dbReference>
<dbReference type="EMBL" id="SJPV01000003">
    <property type="protein sequence ID" value="TWU39373.1"/>
    <property type="molecule type" value="Genomic_DNA"/>
</dbReference>
<dbReference type="Proteomes" id="UP000319143">
    <property type="component" value="Unassembled WGS sequence"/>
</dbReference>
<organism evidence="2 3">
    <name type="scientific">Novipirellula artificiosorum</name>
    <dbReference type="NCBI Taxonomy" id="2528016"/>
    <lineage>
        <taxon>Bacteria</taxon>
        <taxon>Pseudomonadati</taxon>
        <taxon>Planctomycetota</taxon>
        <taxon>Planctomycetia</taxon>
        <taxon>Pirellulales</taxon>
        <taxon>Pirellulaceae</taxon>
        <taxon>Novipirellula</taxon>
    </lineage>
</organism>
<dbReference type="Gene3D" id="1.10.10.2830">
    <property type="match status" value="1"/>
</dbReference>
<reference evidence="2 3" key="1">
    <citation type="submission" date="2019-02" db="EMBL/GenBank/DDBJ databases">
        <title>Deep-cultivation of Planctomycetes and their phenomic and genomic characterization uncovers novel biology.</title>
        <authorList>
            <person name="Wiegand S."/>
            <person name="Jogler M."/>
            <person name="Boedeker C."/>
            <person name="Pinto D."/>
            <person name="Vollmers J."/>
            <person name="Rivas-Marin E."/>
            <person name="Kohn T."/>
            <person name="Peeters S.H."/>
            <person name="Heuer A."/>
            <person name="Rast P."/>
            <person name="Oberbeckmann S."/>
            <person name="Bunk B."/>
            <person name="Jeske O."/>
            <person name="Meyerdierks A."/>
            <person name="Storesund J.E."/>
            <person name="Kallscheuer N."/>
            <person name="Luecker S."/>
            <person name="Lage O.M."/>
            <person name="Pohl T."/>
            <person name="Merkel B.J."/>
            <person name="Hornburger P."/>
            <person name="Mueller R.-W."/>
            <person name="Bruemmer F."/>
            <person name="Labrenz M."/>
            <person name="Spormann A.M."/>
            <person name="Op Den Camp H."/>
            <person name="Overmann J."/>
            <person name="Amann R."/>
            <person name="Jetten M.S.M."/>
            <person name="Mascher T."/>
            <person name="Medema M.H."/>
            <person name="Devos D.P."/>
            <person name="Kaster A.-K."/>
            <person name="Ovreas L."/>
            <person name="Rohde M."/>
            <person name="Galperin M.Y."/>
            <person name="Jogler C."/>
        </authorList>
    </citation>
    <scope>NUCLEOTIDE SEQUENCE [LARGE SCALE GENOMIC DNA]</scope>
    <source>
        <strain evidence="2 3">Poly41</strain>
    </source>
</reference>
<comment type="caution">
    <text evidence="2">The sequence shown here is derived from an EMBL/GenBank/DDBJ whole genome shotgun (WGS) entry which is preliminary data.</text>
</comment>
<dbReference type="OrthoDB" id="248048at2"/>
<protein>
    <submittedName>
        <fullName evidence="2">Putative chromosome-partitioning protein ParB</fullName>
    </submittedName>
</protein>
<dbReference type="SUPFAM" id="SSF110849">
    <property type="entry name" value="ParB/Sulfiredoxin"/>
    <property type="match status" value="1"/>
</dbReference>
<feature type="domain" description="ParB-like N-terminal" evidence="1">
    <location>
        <begin position="16"/>
        <end position="106"/>
    </location>
</feature>
<dbReference type="RefSeq" id="WP_146526154.1">
    <property type="nucleotide sequence ID" value="NZ_SJPV01000003.1"/>
</dbReference>
<keyword evidence="3" id="KW-1185">Reference proteome</keyword>
<evidence type="ECO:0000259" key="1">
    <source>
        <dbReference type="SMART" id="SM00470"/>
    </source>
</evidence>